<keyword evidence="2" id="KW-1185">Reference proteome</keyword>
<dbReference type="Proteomes" id="UP000007394">
    <property type="component" value="Chromosome"/>
</dbReference>
<evidence type="ECO:0000313" key="1">
    <source>
        <dbReference type="EMBL" id="AFH48515.1"/>
    </source>
</evidence>
<dbReference type="KEGG" id="ial:IALB_0803"/>
<dbReference type="HOGENOM" id="CLU_502296_0_0_10"/>
<name>I0AHQ8_IGNAJ</name>
<reference evidence="1 2" key="1">
    <citation type="journal article" date="2012" name="Front. Microbiol.">
        <title>Complete genome of Ignavibacterium album, a metabolically versatile, flagellated, facultative anaerobe from the phylum Chlorobi.</title>
        <authorList>
            <person name="Liu Z."/>
            <person name="Frigaard N.-U."/>
            <person name="Vogl K."/>
            <person name="Iino T."/>
            <person name="Ohkuma M."/>
            <person name="Overmann J."/>
            <person name="Bryant D.A."/>
        </authorList>
    </citation>
    <scope>NUCLEOTIDE SEQUENCE [LARGE SCALE GENOMIC DNA]</scope>
    <source>
        <strain evidence="2">DSM 19864 / JCM 16511 / NBRC 101810 / Mat9-16</strain>
    </source>
</reference>
<dbReference type="STRING" id="945713.IALB_0803"/>
<proteinExistence type="predicted"/>
<organism evidence="1 2">
    <name type="scientific">Ignavibacterium album (strain DSM 19864 / JCM 16511 / NBRC 101810 / Mat9-16)</name>
    <dbReference type="NCBI Taxonomy" id="945713"/>
    <lineage>
        <taxon>Bacteria</taxon>
        <taxon>Pseudomonadati</taxon>
        <taxon>Ignavibacteriota</taxon>
        <taxon>Ignavibacteria</taxon>
        <taxon>Ignavibacteriales</taxon>
        <taxon>Ignavibacteriaceae</taxon>
        <taxon>Ignavibacterium</taxon>
    </lineage>
</organism>
<sequence length="542" mass="62663">MQIHKIILIIILVISTYLLAQNKSVIEGKVSYITPQLVYIKFQNTDGININDTLYQSVNKKYEPKLLVKFVSSISVACEKIYDFELKVGDTYYAIIEKKDANKSESDTSFVLQKNDSLAEQQNNAQIINVESSNSNISKISGNNFSGKYSIQSYSNIDNFSRNDYQSWRHTLRIDFERIGYSDLSFSTYSIFNYRTSDWSSVTKNYFNALKVYDLHLKYDFSKSFQLWIGRFLHPKISNISTIDGLLAEISLNPFSLGIIGGSRPDWKDFSFNPKLIEYGAYVARKDSFSTGYMENTISFFQQTNNSRTDRRFLYLQHSNNAIKKFNLFASTEIDLYKKELGVQKNQFSFTSIFLSANYVPIRELSFNLSYDARKNVIYYETFKSLSDSVLDNETRQGFRLRTSIKPFKYFGASFFAGYRFRKSDVKPSRNFGGTIYYSLLPIIESGLNLSYNKLISNYVDGDVYSVYMTKTFYDLNSDLSIGYRKTDYKFPLSQNSFNENALLIDYNLNLFRMISLSVSYEGAFESARTTSRVLVGLTTRF</sequence>
<dbReference type="eggNOG" id="ENOG502ZNWG">
    <property type="taxonomic scope" value="Bacteria"/>
</dbReference>
<dbReference type="RefSeq" id="WP_014559671.1">
    <property type="nucleotide sequence ID" value="NC_017464.1"/>
</dbReference>
<accession>I0AHQ8</accession>
<gene>
    <name evidence="1" type="ordered locus">IALB_0803</name>
</gene>
<protein>
    <submittedName>
        <fullName evidence="1">Uncharacterized protein</fullName>
    </submittedName>
</protein>
<dbReference type="EMBL" id="CP003418">
    <property type="protein sequence ID" value="AFH48515.1"/>
    <property type="molecule type" value="Genomic_DNA"/>
</dbReference>
<evidence type="ECO:0000313" key="2">
    <source>
        <dbReference type="Proteomes" id="UP000007394"/>
    </source>
</evidence>
<dbReference type="AlphaFoldDB" id="I0AHQ8"/>
<dbReference type="OrthoDB" id="1112098at2"/>